<keyword evidence="1" id="KW-0472">Membrane</keyword>
<gene>
    <name evidence="2" type="ORF">NBR_LOCUS7234</name>
</gene>
<keyword evidence="1" id="KW-0812">Transmembrane</keyword>
<dbReference type="AlphaFoldDB" id="A0A0N4XWG7"/>
<sequence>MKVWILRNFLEVFNWYCVLVPVVMIYAAKRTRKERRRNIETVMGKQRCGEEGADYYFSLLHNHWQLQDRA</sequence>
<feature type="transmembrane region" description="Helical" evidence="1">
    <location>
        <begin position="12"/>
        <end position="28"/>
    </location>
</feature>
<keyword evidence="3" id="KW-1185">Reference proteome</keyword>
<reference evidence="2 3" key="2">
    <citation type="submission" date="2018-11" db="EMBL/GenBank/DDBJ databases">
        <authorList>
            <consortium name="Pathogen Informatics"/>
        </authorList>
    </citation>
    <scope>NUCLEOTIDE SEQUENCE [LARGE SCALE GENOMIC DNA]</scope>
</reference>
<evidence type="ECO:0000313" key="3">
    <source>
        <dbReference type="Proteomes" id="UP000271162"/>
    </source>
</evidence>
<dbReference type="EMBL" id="UYSL01019871">
    <property type="protein sequence ID" value="VDL70823.1"/>
    <property type="molecule type" value="Genomic_DNA"/>
</dbReference>
<keyword evidence="1" id="KW-1133">Transmembrane helix</keyword>
<dbReference type="Proteomes" id="UP000271162">
    <property type="component" value="Unassembled WGS sequence"/>
</dbReference>
<protein>
    <submittedName>
        <fullName evidence="4">Lipid A biosynthesis lauroyl acyltransferase</fullName>
    </submittedName>
</protein>
<dbReference type="WBParaSite" id="NBR_0000723301-mRNA-1">
    <property type="protein sequence ID" value="NBR_0000723301-mRNA-1"/>
    <property type="gene ID" value="NBR_0000723301"/>
</dbReference>
<proteinExistence type="predicted"/>
<evidence type="ECO:0000256" key="1">
    <source>
        <dbReference type="SAM" id="Phobius"/>
    </source>
</evidence>
<name>A0A0N4XWG7_NIPBR</name>
<organism evidence="4">
    <name type="scientific">Nippostrongylus brasiliensis</name>
    <name type="common">Rat hookworm</name>
    <dbReference type="NCBI Taxonomy" id="27835"/>
    <lineage>
        <taxon>Eukaryota</taxon>
        <taxon>Metazoa</taxon>
        <taxon>Ecdysozoa</taxon>
        <taxon>Nematoda</taxon>
        <taxon>Chromadorea</taxon>
        <taxon>Rhabditida</taxon>
        <taxon>Rhabditina</taxon>
        <taxon>Rhabditomorpha</taxon>
        <taxon>Strongyloidea</taxon>
        <taxon>Heligmosomidae</taxon>
        <taxon>Nippostrongylus</taxon>
    </lineage>
</organism>
<evidence type="ECO:0000313" key="4">
    <source>
        <dbReference type="WBParaSite" id="NBR_0000723301-mRNA-1"/>
    </source>
</evidence>
<accession>A0A0N4XWG7</accession>
<evidence type="ECO:0000313" key="2">
    <source>
        <dbReference type="EMBL" id="VDL70823.1"/>
    </source>
</evidence>
<reference evidence="4" key="1">
    <citation type="submission" date="2017-02" db="UniProtKB">
        <authorList>
            <consortium name="WormBaseParasite"/>
        </authorList>
    </citation>
    <scope>IDENTIFICATION</scope>
</reference>